<evidence type="ECO:0000313" key="4">
    <source>
        <dbReference type="Proteomes" id="UP000009234"/>
    </source>
</evidence>
<dbReference type="InterPro" id="IPR002823">
    <property type="entry name" value="DUF112_TM"/>
</dbReference>
<dbReference type="OrthoDB" id="9781349at2"/>
<feature type="transmembrane region" description="Helical" evidence="1">
    <location>
        <begin position="324"/>
        <end position="345"/>
    </location>
</feature>
<feature type="transmembrane region" description="Helical" evidence="1">
    <location>
        <begin position="62"/>
        <end position="83"/>
    </location>
</feature>
<keyword evidence="4" id="KW-1185">Reference proteome</keyword>
<feature type="transmembrane region" description="Helical" evidence="1">
    <location>
        <begin position="20"/>
        <end position="50"/>
    </location>
</feature>
<feature type="domain" description="DUF112" evidence="2">
    <location>
        <begin position="21"/>
        <end position="441"/>
    </location>
</feature>
<dbReference type="KEGG" id="dru:Desru_3831"/>
<feature type="transmembrane region" description="Helical" evidence="1">
    <location>
        <begin position="139"/>
        <end position="161"/>
    </location>
</feature>
<dbReference type="HOGENOM" id="CLU_022936_2_0_9"/>
<organism evidence="3 4">
    <name type="scientific">Desulforamulus ruminis (strain ATCC 23193 / DSM 2154 / NCIMB 8452 / DL)</name>
    <name type="common">Desulfotomaculum ruminis</name>
    <dbReference type="NCBI Taxonomy" id="696281"/>
    <lineage>
        <taxon>Bacteria</taxon>
        <taxon>Bacillati</taxon>
        <taxon>Bacillota</taxon>
        <taxon>Clostridia</taxon>
        <taxon>Eubacteriales</taxon>
        <taxon>Peptococcaceae</taxon>
        <taxon>Desulforamulus</taxon>
    </lineage>
</organism>
<feature type="transmembrane region" description="Helical" evidence="1">
    <location>
        <begin position="392"/>
        <end position="411"/>
    </location>
</feature>
<protein>
    <recommendedName>
        <fullName evidence="2">DUF112 domain-containing protein</fullName>
    </recommendedName>
</protein>
<evidence type="ECO:0000256" key="1">
    <source>
        <dbReference type="SAM" id="Phobius"/>
    </source>
</evidence>
<keyword evidence="1" id="KW-1133">Transmembrane helix</keyword>
<dbReference type="eggNOG" id="COG3333">
    <property type="taxonomic scope" value="Bacteria"/>
</dbReference>
<dbReference type="AlphaFoldDB" id="F6DQN4"/>
<feature type="transmembrane region" description="Helical" evidence="1">
    <location>
        <begin position="432"/>
        <end position="449"/>
    </location>
</feature>
<dbReference type="Pfam" id="PF01970">
    <property type="entry name" value="TctA"/>
    <property type="match status" value="1"/>
</dbReference>
<dbReference type="PANTHER" id="PTHR35342:SF5">
    <property type="entry name" value="TRICARBOXYLIC TRANSPORT PROTEIN"/>
    <property type="match status" value="1"/>
</dbReference>
<keyword evidence="1" id="KW-0472">Membrane</keyword>
<dbReference type="PANTHER" id="PTHR35342">
    <property type="entry name" value="TRICARBOXYLIC TRANSPORT PROTEIN"/>
    <property type="match status" value="1"/>
</dbReference>
<feature type="transmembrane region" description="Helical" evidence="1">
    <location>
        <begin position="167"/>
        <end position="185"/>
    </location>
</feature>
<name>F6DQN4_DESRL</name>
<dbReference type="STRING" id="696281.Desru_3831"/>
<dbReference type="RefSeq" id="WP_013843776.1">
    <property type="nucleotide sequence ID" value="NC_015589.1"/>
</dbReference>
<feature type="transmembrane region" description="Helical" evidence="1">
    <location>
        <begin position="357"/>
        <end position="380"/>
    </location>
</feature>
<feature type="transmembrane region" description="Helical" evidence="1">
    <location>
        <begin position="255"/>
        <end position="280"/>
    </location>
</feature>
<dbReference type="EMBL" id="CP002780">
    <property type="protein sequence ID" value="AEG62031.1"/>
    <property type="molecule type" value="Genomic_DNA"/>
</dbReference>
<proteinExistence type="predicted"/>
<reference evidence="4" key="1">
    <citation type="submission" date="2011-05" db="EMBL/GenBank/DDBJ databases">
        <title>Complete sequence of Desulfotomaculum ruminis DSM 2154.</title>
        <authorList>
            <person name="Lucas S."/>
            <person name="Copeland A."/>
            <person name="Lapidus A."/>
            <person name="Cheng J.-F."/>
            <person name="Goodwin L."/>
            <person name="Pitluck S."/>
            <person name="Lu M."/>
            <person name="Detter J.C."/>
            <person name="Han C."/>
            <person name="Tapia R."/>
            <person name="Land M."/>
            <person name="Hauser L."/>
            <person name="Kyrpides N."/>
            <person name="Ivanova N."/>
            <person name="Mikhailova N."/>
            <person name="Pagani I."/>
            <person name="Stams A.J.M."/>
            <person name="Plugge C.M."/>
            <person name="Muyzer G."/>
            <person name="Kuever J."/>
            <person name="Parshina S.N."/>
            <person name="Ivanova A.E."/>
            <person name="Nazina T.N."/>
            <person name="Brambilla E."/>
            <person name="Spring S."/>
            <person name="Klenk H.-P."/>
            <person name="Woyke T."/>
        </authorList>
    </citation>
    <scope>NUCLEOTIDE SEQUENCE [LARGE SCALE GENOMIC DNA]</scope>
    <source>
        <strain evidence="4">ATCC 23193 / DSM 2154 / NCIB 8452 / DL</strain>
    </source>
</reference>
<reference evidence="3 4" key="2">
    <citation type="journal article" date="2012" name="Stand. Genomic Sci.">
        <title>Complete genome sequence of the sulfate-reducing firmicute Desulfotomaculum ruminis type strain (DL(T)).</title>
        <authorList>
            <person name="Spring S."/>
            <person name="Visser M."/>
            <person name="Lu M."/>
            <person name="Copeland A."/>
            <person name="Lapidus A."/>
            <person name="Lucas S."/>
            <person name="Cheng J.F."/>
            <person name="Han C."/>
            <person name="Tapia R."/>
            <person name="Goodwin L.A."/>
            <person name="Pitluck S."/>
            <person name="Ivanova N."/>
            <person name="Land M."/>
            <person name="Hauser L."/>
            <person name="Larimer F."/>
            <person name="Rohde M."/>
            <person name="Goker M."/>
            <person name="Detter J.C."/>
            <person name="Kyrpides N.C."/>
            <person name="Woyke T."/>
            <person name="Schaap P.J."/>
            <person name="Plugge C.M."/>
            <person name="Muyzer G."/>
            <person name="Kuever J."/>
            <person name="Pereira I.A."/>
            <person name="Parshina S.N."/>
            <person name="Bernier-Latmani R."/>
            <person name="Stams A.J."/>
            <person name="Klenk H.P."/>
        </authorList>
    </citation>
    <scope>NUCLEOTIDE SEQUENCE [LARGE SCALE GENOMIC DNA]</scope>
    <source>
        <strain evidence="4">ATCC 23193 / DSM 2154 / NCIB 8452 / DL</strain>
    </source>
</reference>
<gene>
    <name evidence="3" type="ordered locus">Desru_3831</name>
</gene>
<feature type="transmembrane region" description="Helical" evidence="1">
    <location>
        <begin position="110"/>
        <end position="132"/>
    </location>
</feature>
<evidence type="ECO:0000313" key="3">
    <source>
        <dbReference type="EMBL" id="AEG62031.1"/>
    </source>
</evidence>
<evidence type="ECO:0000259" key="2">
    <source>
        <dbReference type="Pfam" id="PF01970"/>
    </source>
</evidence>
<feature type="transmembrane region" description="Helical" evidence="1">
    <location>
        <begin position="469"/>
        <end position="490"/>
    </location>
</feature>
<accession>F6DQN4</accession>
<dbReference type="Proteomes" id="UP000009234">
    <property type="component" value="Chromosome"/>
</dbReference>
<sequence>MADILSNLAVGFIHVLNPTMLAVLVIGLIVGLIAGVLPGLTLVMGVVLLLPFTYSMEPTQAIVLLTAVYLAGTYGGAFTSILFKIPGEPIHVPLLWDGYPMTRQGESAKALGWALYAAMSGGLVAAVFMVMVSEPFAKFALSFATPEYFSIVLLGLCGVIILGTKSIPRAVISLCIGLLIATVGIDDIYGAERFTFGTSLLRDGIDYLTVMVGAYALGEILTRLEEGFTSPTLEQAGTIKTTLPSLREFRERSMAFVRGISVGTFIGAAPGAGATVASFVSYGVEKMLGKNRDNMGKGAPEGIVSSQSAATASVGGAMLHLLTLGIPGSGATAVILGAFLLHGIQPGPQIFTSMPEMVYAIFASMFIGLALMGLIGYLAVKPFVKVLDAPEAVISAFIMVLCFIGAFTIRNNITDVWMMIFFGMAGYFMDRYGFPIAPMVLGSILGVMAERNFMTTMISYSNDWTIFFTRPISCIALLCCILMLGFTILFPMWRNRKEKKLTA</sequence>
<keyword evidence="1" id="KW-0812">Transmembrane</keyword>